<dbReference type="OrthoDB" id="1491713at2"/>
<dbReference type="RefSeq" id="WP_147015327.1">
    <property type="nucleotide sequence ID" value="NZ_VORB01000011.1"/>
</dbReference>
<dbReference type="EMBL" id="VORB01000011">
    <property type="protein sequence ID" value="TXC76089.1"/>
    <property type="molecule type" value="Genomic_DNA"/>
</dbReference>
<sequence>MINPLLIVGFAVLLGFSPKDNPNKKTVERIGVATHVVENSIVYREELSKSFKDQTITVNAIYKSGERVFGVKEISWDANGPKNYKYTNQQKGYSEGITKLSSTKYSVFTTSGDKKKESTLEIDGTVVFDEYLVAWTQNNLKAITAGEEPEIKIIVPRRLDYYSFIAKGKIEKSGDYAIEIVADNFILRQIVQPIKLRFNAKQELLSIKAMSYIHPVEEDLQPILVKYQ</sequence>
<name>A0A5C6USX7_9FLAO</name>
<gene>
    <name evidence="1" type="ORF">FRX97_11285</name>
</gene>
<keyword evidence="2" id="KW-1185">Reference proteome</keyword>
<dbReference type="Proteomes" id="UP000321168">
    <property type="component" value="Unassembled WGS sequence"/>
</dbReference>
<evidence type="ECO:0000313" key="2">
    <source>
        <dbReference type="Proteomes" id="UP000321168"/>
    </source>
</evidence>
<evidence type="ECO:0000313" key="1">
    <source>
        <dbReference type="EMBL" id="TXC76089.1"/>
    </source>
</evidence>
<accession>A0A5C6USX7</accession>
<reference evidence="1 2" key="1">
    <citation type="submission" date="2019-08" db="EMBL/GenBank/DDBJ databases">
        <title>Genome of Luteibaculum oceani JCM 18817.</title>
        <authorList>
            <person name="Bowman J.P."/>
        </authorList>
    </citation>
    <scope>NUCLEOTIDE SEQUENCE [LARGE SCALE GENOMIC DNA]</scope>
    <source>
        <strain evidence="1 2">JCM 18817</strain>
    </source>
</reference>
<protein>
    <recommendedName>
        <fullName evidence="3">DUF3108 domain-containing protein</fullName>
    </recommendedName>
</protein>
<organism evidence="1 2">
    <name type="scientific">Luteibaculum oceani</name>
    <dbReference type="NCBI Taxonomy" id="1294296"/>
    <lineage>
        <taxon>Bacteria</taxon>
        <taxon>Pseudomonadati</taxon>
        <taxon>Bacteroidota</taxon>
        <taxon>Flavobacteriia</taxon>
        <taxon>Flavobacteriales</taxon>
        <taxon>Luteibaculaceae</taxon>
        <taxon>Luteibaculum</taxon>
    </lineage>
</organism>
<proteinExistence type="predicted"/>
<evidence type="ECO:0008006" key="3">
    <source>
        <dbReference type="Google" id="ProtNLM"/>
    </source>
</evidence>
<comment type="caution">
    <text evidence="1">The sequence shown here is derived from an EMBL/GenBank/DDBJ whole genome shotgun (WGS) entry which is preliminary data.</text>
</comment>
<dbReference type="AlphaFoldDB" id="A0A5C6USX7"/>